<keyword evidence="5" id="KW-1185">Reference proteome</keyword>
<sequence>MELVLGVVLLLSGYSACSVVAQEVLHAPGNQTVFPNQSAVFTCETDGGSTGWRVNGTFVDELPPAVEMDLEIFGANTAEGTRLASLTIPAKAEYNGTRVSCFTQRLGGLFMESANVTLRIQGTLSAVAGLSVTSNASSVTISWSAPFSLDVTGVDPDIWYSVLIYNVTDENNPTAILCTDCINITETHYTFTPDYLSPCHVYNFSVIPLNGAGQGERSPNIAITIGKPTFIRSHIKAVCDDVAVTYEHTEMVDEYILHGVSDMDLKNISLSSNQRVSTYTLSANKNFNIFFELITAGGAVNVSHDTFTTYDVQSLSVEEEEGGGVSVRGEFMSGSRAAGCLVVLQGPPSSPDIFRALLRTQSQDTVSTTVPVPPSTYTVYGYDLEENGLPNTMPAVVLESQLTISKGASLVKRSRLLKDATITSQLGSTVVIDCEFSEVYPEASCVLVYREYGSPLLTVVELSQLINFPVSITVDNNPENYTFALFGKDSTTGIEKEPVICMKFDKQAAPIHTPLDMTLDSEKKQETESESDGENMNCQTQHVAIAVGGAVLICVLSCASAVLVFITVRRYRRKKIKDKTAAPSVQTRNAVVYDEVVLPPTSSSVIPTEPNTAYVTTTVSQTTTIPTDQNVAYGVHS</sequence>
<accession>A0AA35TDZ7</accession>
<dbReference type="InterPro" id="IPR013783">
    <property type="entry name" value="Ig-like_fold"/>
</dbReference>
<gene>
    <name evidence="4" type="ORF">GBAR_LOCUS25542</name>
</gene>
<dbReference type="PROSITE" id="PS50853">
    <property type="entry name" value="FN3"/>
    <property type="match status" value="1"/>
</dbReference>
<dbReference type="Gene3D" id="2.60.40.10">
    <property type="entry name" value="Immunoglobulins"/>
    <property type="match status" value="1"/>
</dbReference>
<dbReference type="Pfam" id="PF00041">
    <property type="entry name" value="fn3"/>
    <property type="match status" value="1"/>
</dbReference>
<keyword evidence="1" id="KW-0472">Membrane</keyword>
<comment type="caution">
    <text evidence="4">The sequence shown here is derived from an EMBL/GenBank/DDBJ whole genome shotgun (WGS) entry which is preliminary data.</text>
</comment>
<keyword evidence="2" id="KW-0732">Signal</keyword>
<evidence type="ECO:0000256" key="1">
    <source>
        <dbReference type="SAM" id="Phobius"/>
    </source>
</evidence>
<reference evidence="4" key="1">
    <citation type="submission" date="2023-03" db="EMBL/GenBank/DDBJ databases">
        <authorList>
            <person name="Steffen K."/>
            <person name="Cardenas P."/>
        </authorList>
    </citation>
    <scope>NUCLEOTIDE SEQUENCE</scope>
</reference>
<keyword evidence="1" id="KW-1133">Transmembrane helix</keyword>
<dbReference type="CDD" id="cd00063">
    <property type="entry name" value="FN3"/>
    <property type="match status" value="1"/>
</dbReference>
<keyword evidence="1" id="KW-0812">Transmembrane</keyword>
<feature type="domain" description="Fibronectin type-III" evidence="3">
    <location>
        <begin position="123"/>
        <end position="228"/>
    </location>
</feature>
<feature type="transmembrane region" description="Helical" evidence="1">
    <location>
        <begin position="543"/>
        <end position="568"/>
    </location>
</feature>
<protein>
    <recommendedName>
        <fullName evidence="3">Fibronectin type-III domain-containing protein</fullName>
    </recommendedName>
</protein>
<evidence type="ECO:0000313" key="4">
    <source>
        <dbReference type="EMBL" id="CAI8046217.1"/>
    </source>
</evidence>
<dbReference type="InterPro" id="IPR036116">
    <property type="entry name" value="FN3_sf"/>
</dbReference>
<dbReference type="Proteomes" id="UP001174909">
    <property type="component" value="Unassembled WGS sequence"/>
</dbReference>
<organism evidence="4 5">
    <name type="scientific">Geodia barretti</name>
    <name type="common">Barrett's horny sponge</name>
    <dbReference type="NCBI Taxonomy" id="519541"/>
    <lineage>
        <taxon>Eukaryota</taxon>
        <taxon>Metazoa</taxon>
        <taxon>Porifera</taxon>
        <taxon>Demospongiae</taxon>
        <taxon>Heteroscleromorpha</taxon>
        <taxon>Tetractinellida</taxon>
        <taxon>Astrophorina</taxon>
        <taxon>Geodiidae</taxon>
        <taxon>Geodia</taxon>
    </lineage>
</organism>
<dbReference type="SMART" id="SM00060">
    <property type="entry name" value="FN3"/>
    <property type="match status" value="1"/>
</dbReference>
<dbReference type="InterPro" id="IPR003961">
    <property type="entry name" value="FN3_dom"/>
</dbReference>
<feature type="signal peptide" evidence="2">
    <location>
        <begin position="1"/>
        <end position="21"/>
    </location>
</feature>
<dbReference type="EMBL" id="CASHTH010003541">
    <property type="protein sequence ID" value="CAI8046217.1"/>
    <property type="molecule type" value="Genomic_DNA"/>
</dbReference>
<evidence type="ECO:0000259" key="3">
    <source>
        <dbReference type="PROSITE" id="PS50853"/>
    </source>
</evidence>
<dbReference type="AlphaFoldDB" id="A0AA35TDZ7"/>
<proteinExistence type="predicted"/>
<evidence type="ECO:0000313" key="5">
    <source>
        <dbReference type="Proteomes" id="UP001174909"/>
    </source>
</evidence>
<dbReference type="SUPFAM" id="SSF49265">
    <property type="entry name" value="Fibronectin type III"/>
    <property type="match status" value="1"/>
</dbReference>
<name>A0AA35TDZ7_GEOBA</name>
<evidence type="ECO:0000256" key="2">
    <source>
        <dbReference type="SAM" id="SignalP"/>
    </source>
</evidence>
<feature type="chain" id="PRO_5041318942" description="Fibronectin type-III domain-containing protein" evidence="2">
    <location>
        <begin position="22"/>
        <end position="637"/>
    </location>
</feature>